<dbReference type="Proteomes" id="UP001144471">
    <property type="component" value="Unassembled WGS sequence"/>
</dbReference>
<evidence type="ECO:0000313" key="1">
    <source>
        <dbReference type="EMBL" id="GLI54812.1"/>
    </source>
</evidence>
<reference evidence="1" key="1">
    <citation type="submission" date="2022-12" db="EMBL/GenBank/DDBJ databases">
        <title>Reference genome sequencing for broad-spectrum identification of bacterial and archaeal isolates by mass spectrometry.</title>
        <authorList>
            <person name="Sekiguchi Y."/>
            <person name="Tourlousse D.M."/>
        </authorList>
    </citation>
    <scope>NUCLEOTIDE SEQUENCE</scope>
    <source>
        <strain evidence="1">10succ1</strain>
    </source>
</reference>
<keyword evidence="2" id="KW-1185">Reference proteome</keyword>
<name>A0A9W6LLL9_9FUSO</name>
<dbReference type="EMBL" id="BSDY01000001">
    <property type="protein sequence ID" value="GLI54812.1"/>
    <property type="molecule type" value="Genomic_DNA"/>
</dbReference>
<dbReference type="AlphaFoldDB" id="A0A9W6LLL9"/>
<organism evidence="1 2">
    <name type="scientific">Propionigenium maris DSM 9537</name>
    <dbReference type="NCBI Taxonomy" id="1123000"/>
    <lineage>
        <taxon>Bacteria</taxon>
        <taxon>Fusobacteriati</taxon>
        <taxon>Fusobacteriota</taxon>
        <taxon>Fusobacteriia</taxon>
        <taxon>Fusobacteriales</taxon>
        <taxon>Fusobacteriaceae</taxon>
        <taxon>Propionigenium</taxon>
    </lineage>
</organism>
<sequence length="83" mass="10042">MKESVMKNCLFDMVCYHCENLDLAEWEDITLFCNICHKKEAQNKRCLRAGVECNECEYFVDPSYFEEYREECLEKIRRKIKKG</sequence>
<evidence type="ECO:0000313" key="2">
    <source>
        <dbReference type="Proteomes" id="UP001144471"/>
    </source>
</evidence>
<gene>
    <name evidence="1" type="ORF">PM10SUCC1_03270</name>
</gene>
<protein>
    <submittedName>
        <fullName evidence="1">Uncharacterized protein</fullName>
    </submittedName>
</protein>
<accession>A0A9W6LLL9</accession>
<proteinExistence type="predicted"/>
<comment type="caution">
    <text evidence="1">The sequence shown here is derived from an EMBL/GenBank/DDBJ whole genome shotgun (WGS) entry which is preliminary data.</text>
</comment>